<organism evidence="2 3">
    <name type="scientific">Mariniblastus fucicola</name>
    <dbReference type="NCBI Taxonomy" id="980251"/>
    <lineage>
        <taxon>Bacteria</taxon>
        <taxon>Pseudomonadati</taxon>
        <taxon>Planctomycetota</taxon>
        <taxon>Planctomycetia</taxon>
        <taxon>Pirellulales</taxon>
        <taxon>Pirellulaceae</taxon>
        <taxon>Mariniblastus</taxon>
    </lineage>
</organism>
<keyword evidence="3" id="KW-1185">Reference proteome</keyword>
<dbReference type="KEGG" id="mff:MFFC18_27970"/>
<dbReference type="AlphaFoldDB" id="A0A5B9PBQ5"/>
<name>A0A5B9PBQ5_9BACT</name>
<keyword evidence="1" id="KW-0472">Membrane</keyword>
<dbReference type="STRING" id="980251.GCA_001642875_05147"/>
<accession>A0A5B9PBQ5</accession>
<keyword evidence="1" id="KW-1133">Transmembrane helix</keyword>
<protein>
    <submittedName>
        <fullName evidence="2">Uncharacterized protein</fullName>
    </submittedName>
</protein>
<dbReference type="Proteomes" id="UP000322214">
    <property type="component" value="Chromosome"/>
</dbReference>
<sequence length="58" mass="6300">MSPIAKLVSLVALIVTVAPSLLYFFGVLSLDAMKWIALAGTIAWFVSTPMWMGRKQTG</sequence>
<reference evidence="2 3" key="1">
    <citation type="submission" date="2019-08" db="EMBL/GenBank/DDBJ databases">
        <title>Deep-cultivation of Planctomycetes and their phenomic and genomic characterization uncovers novel biology.</title>
        <authorList>
            <person name="Wiegand S."/>
            <person name="Jogler M."/>
            <person name="Boedeker C."/>
            <person name="Pinto D."/>
            <person name="Vollmers J."/>
            <person name="Rivas-Marin E."/>
            <person name="Kohn T."/>
            <person name="Peeters S.H."/>
            <person name="Heuer A."/>
            <person name="Rast P."/>
            <person name="Oberbeckmann S."/>
            <person name="Bunk B."/>
            <person name="Jeske O."/>
            <person name="Meyerdierks A."/>
            <person name="Storesund J.E."/>
            <person name="Kallscheuer N."/>
            <person name="Luecker S."/>
            <person name="Lage O.M."/>
            <person name="Pohl T."/>
            <person name="Merkel B.J."/>
            <person name="Hornburger P."/>
            <person name="Mueller R.-W."/>
            <person name="Bruemmer F."/>
            <person name="Labrenz M."/>
            <person name="Spormann A.M."/>
            <person name="Op den Camp H."/>
            <person name="Overmann J."/>
            <person name="Amann R."/>
            <person name="Jetten M.S.M."/>
            <person name="Mascher T."/>
            <person name="Medema M.H."/>
            <person name="Devos D.P."/>
            <person name="Kaster A.-K."/>
            <person name="Ovreas L."/>
            <person name="Rohde M."/>
            <person name="Galperin M.Y."/>
            <person name="Jogler C."/>
        </authorList>
    </citation>
    <scope>NUCLEOTIDE SEQUENCE [LARGE SCALE GENOMIC DNA]</scope>
    <source>
        <strain evidence="2 3">FC18</strain>
    </source>
</reference>
<evidence type="ECO:0000256" key="1">
    <source>
        <dbReference type="SAM" id="Phobius"/>
    </source>
</evidence>
<proteinExistence type="predicted"/>
<feature type="transmembrane region" description="Helical" evidence="1">
    <location>
        <begin position="7"/>
        <end position="26"/>
    </location>
</feature>
<feature type="transmembrane region" description="Helical" evidence="1">
    <location>
        <begin position="32"/>
        <end position="52"/>
    </location>
</feature>
<dbReference type="EMBL" id="CP042912">
    <property type="protein sequence ID" value="QEG22909.1"/>
    <property type="molecule type" value="Genomic_DNA"/>
</dbReference>
<evidence type="ECO:0000313" key="2">
    <source>
        <dbReference type="EMBL" id="QEG22909.1"/>
    </source>
</evidence>
<evidence type="ECO:0000313" key="3">
    <source>
        <dbReference type="Proteomes" id="UP000322214"/>
    </source>
</evidence>
<gene>
    <name evidence="2" type="ORF">MFFC18_27970</name>
</gene>
<dbReference type="RefSeq" id="WP_168211091.1">
    <property type="nucleotide sequence ID" value="NZ_CP042912.1"/>
</dbReference>
<keyword evidence="1" id="KW-0812">Transmembrane</keyword>